<name>A0ABP9EWZ8_9GAMM</name>
<evidence type="ECO:0000256" key="1">
    <source>
        <dbReference type="ARBA" id="ARBA00022741"/>
    </source>
</evidence>
<dbReference type="SUPFAM" id="SSF50891">
    <property type="entry name" value="Cyclophilin-like"/>
    <property type="match status" value="1"/>
</dbReference>
<dbReference type="SMART" id="SM00796">
    <property type="entry name" value="AHS1"/>
    <property type="match status" value="1"/>
</dbReference>
<dbReference type="Gene3D" id="2.40.100.10">
    <property type="entry name" value="Cyclophilin-like"/>
    <property type="match status" value="1"/>
</dbReference>
<reference evidence="6" key="1">
    <citation type="journal article" date="2019" name="Int. J. Syst. Evol. Microbiol.">
        <title>The Global Catalogue of Microorganisms (GCM) 10K type strain sequencing project: providing services to taxonomists for standard genome sequencing and annotation.</title>
        <authorList>
            <consortium name="The Broad Institute Genomics Platform"/>
            <consortium name="The Broad Institute Genome Sequencing Center for Infectious Disease"/>
            <person name="Wu L."/>
            <person name="Ma J."/>
        </authorList>
    </citation>
    <scope>NUCLEOTIDE SEQUENCE [LARGE SCALE GENOMIC DNA]</scope>
    <source>
        <strain evidence="6">JCM 18401</strain>
    </source>
</reference>
<dbReference type="Pfam" id="PF02682">
    <property type="entry name" value="CT_C_D"/>
    <property type="match status" value="1"/>
</dbReference>
<keyword evidence="6" id="KW-1185">Reference proteome</keyword>
<dbReference type="PANTHER" id="PTHR34698:SF2">
    <property type="entry name" value="5-OXOPROLINASE SUBUNIT B"/>
    <property type="match status" value="1"/>
</dbReference>
<evidence type="ECO:0000313" key="6">
    <source>
        <dbReference type="Proteomes" id="UP001499988"/>
    </source>
</evidence>
<keyword evidence="1" id="KW-0547">Nucleotide-binding</keyword>
<dbReference type="InterPro" id="IPR010016">
    <property type="entry name" value="PxpB"/>
</dbReference>
<sequence length="231" mass="25572">MSLPFTIEPLTETALVLRWPAQICPVTQAQIHAIAALLRQWPGLQECVPTYHCLAVYSDPARPPLHAPMLAQWLRQKEKLWRKPRVEHGRLRTLPVCYELGDDLIEVASHCELPPEEVVARHCQPTYRVCFLGFSPGFAYLSGLDPTLATPRRAQPRTEIPAGAVAIGGAQTGLYPSATPGGWQIIGRSPQPLLDLSQSPPTWLQAGDRLKFEAISPAQYAQLQEASPCWT</sequence>
<dbReference type="SUPFAM" id="SSF160467">
    <property type="entry name" value="PH0987 N-terminal domain-like"/>
    <property type="match status" value="1"/>
</dbReference>
<dbReference type="InterPro" id="IPR029000">
    <property type="entry name" value="Cyclophilin-like_dom_sf"/>
</dbReference>
<dbReference type="PANTHER" id="PTHR34698">
    <property type="entry name" value="5-OXOPROLINASE SUBUNIT B"/>
    <property type="match status" value="1"/>
</dbReference>
<dbReference type="RefSeq" id="WP_345335543.1">
    <property type="nucleotide sequence ID" value="NZ_BAABJZ010000078.1"/>
</dbReference>
<keyword evidence="3" id="KW-0067">ATP-binding</keyword>
<protein>
    <submittedName>
        <fullName evidence="5">5-oxoprolinase subunit PxpB</fullName>
    </submittedName>
</protein>
<dbReference type="InterPro" id="IPR003833">
    <property type="entry name" value="CT_C_D"/>
</dbReference>
<gene>
    <name evidence="5" type="primary">pxpB</name>
    <name evidence="5" type="ORF">GCM10023333_23040</name>
</gene>
<accession>A0ABP9EWZ8</accession>
<dbReference type="Gene3D" id="3.30.1360.40">
    <property type="match status" value="1"/>
</dbReference>
<dbReference type="NCBIfam" id="TIGR00370">
    <property type="entry name" value="5-oxoprolinase subunit PxpB"/>
    <property type="match status" value="1"/>
</dbReference>
<dbReference type="Proteomes" id="UP001499988">
    <property type="component" value="Unassembled WGS sequence"/>
</dbReference>
<dbReference type="EMBL" id="BAABJZ010000078">
    <property type="protein sequence ID" value="GAA4889121.1"/>
    <property type="molecule type" value="Genomic_DNA"/>
</dbReference>
<evidence type="ECO:0000259" key="4">
    <source>
        <dbReference type="SMART" id="SM00796"/>
    </source>
</evidence>
<organism evidence="5 6">
    <name type="scientific">Ferrimonas pelagia</name>
    <dbReference type="NCBI Taxonomy" id="1177826"/>
    <lineage>
        <taxon>Bacteria</taxon>
        <taxon>Pseudomonadati</taxon>
        <taxon>Pseudomonadota</taxon>
        <taxon>Gammaproteobacteria</taxon>
        <taxon>Alteromonadales</taxon>
        <taxon>Ferrimonadaceae</taxon>
        <taxon>Ferrimonas</taxon>
    </lineage>
</organism>
<proteinExistence type="predicted"/>
<keyword evidence="2" id="KW-0378">Hydrolase</keyword>
<feature type="domain" description="Carboxyltransferase" evidence="4">
    <location>
        <begin position="5"/>
        <end position="204"/>
    </location>
</feature>
<evidence type="ECO:0000256" key="3">
    <source>
        <dbReference type="ARBA" id="ARBA00022840"/>
    </source>
</evidence>
<evidence type="ECO:0000313" key="5">
    <source>
        <dbReference type="EMBL" id="GAA4889121.1"/>
    </source>
</evidence>
<comment type="caution">
    <text evidence="5">The sequence shown here is derived from an EMBL/GenBank/DDBJ whole genome shotgun (WGS) entry which is preliminary data.</text>
</comment>
<evidence type="ECO:0000256" key="2">
    <source>
        <dbReference type="ARBA" id="ARBA00022801"/>
    </source>
</evidence>